<reference evidence="1 2" key="1">
    <citation type="submission" date="2014-08" db="EMBL/GenBank/DDBJ databases">
        <authorList>
            <person name="Moulin Lionel"/>
        </authorList>
    </citation>
    <scope>NUCLEOTIDE SEQUENCE [LARGE SCALE GENOMIC DNA]</scope>
</reference>
<organism evidence="1 2">
    <name type="scientific">Mesorhizobium plurifarium</name>
    <dbReference type="NCBI Taxonomy" id="69974"/>
    <lineage>
        <taxon>Bacteria</taxon>
        <taxon>Pseudomonadati</taxon>
        <taxon>Pseudomonadota</taxon>
        <taxon>Alphaproteobacteria</taxon>
        <taxon>Hyphomicrobiales</taxon>
        <taxon>Phyllobacteriaceae</taxon>
        <taxon>Mesorhizobium</taxon>
    </lineage>
</organism>
<gene>
    <name evidence="1" type="ORF">MPL3365_30190</name>
</gene>
<protein>
    <submittedName>
        <fullName evidence="1">Uncharacterized protein</fullName>
    </submittedName>
</protein>
<sequence>MAKTEISTEIPAAPRQAPEIDPARVTLQFSGFAWREYQVIAPAGFVAADLNEAPEAWKKVQNGSRNALRKFDKLMIVAYDESWFAEAVVAHADHKTVILAKPRITSLPSRVDKLFETEEYRVRFLGSGSYAVERKRDGAIVTQPVASAELAARDLNNLYPRKAA</sequence>
<evidence type="ECO:0000313" key="2">
    <source>
        <dbReference type="Proteomes" id="UP000046122"/>
    </source>
</evidence>
<proteinExistence type="predicted"/>
<evidence type="ECO:0000313" key="1">
    <source>
        <dbReference type="EMBL" id="CDX58575.1"/>
    </source>
</evidence>
<dbReference type="EMBL" id="CCNE01000023">
    <property type="protein sequence ID" value="CDX58575.1"/>
    <property type="molecule type" value="Genomic_DNA"/>
</dbReference>
<accession>A0A090G7I1</accession>
<dbReference type="Proteomes" id="UP000046122">
    <property type="component" value="Unassembled WGS sequence"/>
</dbReference>
<name>A0A090G7I1_MESPL</name>
<dbReference type="AlphaFoldDB" id="A0A090G7I1"/>